<dbReference type="Proteomes" id="UP000070366">
    <property type="component" value="Unassembled WGS sequence"/>
</dbReference>
<organism evidence="1 2">
    <name type="scientific">Christensenella minuta</name>
    <dbReference type="NCBI Taxonomy" id="626937"/>
    <lineage>
        <taxon>Bacteria</taxon>
        <taxon>Bacillati</taxon>
        <taxon>Bacillota</taxon>
        <taxon>Clostridia</taxon>
        <taxon>Christensenellales</taxon>
        <taxon>Christensenellaceae</taxon>
        <taxon>Christensenella</taxon>
    </lineage>
</organism>
<dbReference type="AlphaFoldDB" id="A0A136Q8R7"/>
<gene>
    <name evidence="1" type="ORF">HMPREF3293_00147</name>
</gene>
<proteinExistence type="predicted"/>
<protein>
    <submittedName>
        <fullName evidence="1">Uncharacterized protein</fullName>
    </submittedName>
</protein>
<evidence type="ECO:0000313" key="2">
    <source>
        <dbReference type="Proteomes" id="UP000070366"/>
    </source>
</evidence>
<accession>A0A136Q8R7</accession>
<comment type="caution">
    <text evidence="1">The sequence shown here is derived from an EMBL/GenBank/DDBJ whole genome shotgun (WGS) entry which is preliminary data.</text>
</comment>
<feature type="non-terminal residue" evidence="1">
    <location>
        <position position="47"/>
    </location>
</feature>
<keyword evidence="2" id="KW-1185">Reference proteome</keyword>
<reference evidence="1 2" key="1">
    <citation type="submission" date="2016-02" db="EMBL/GenBank/DDBJ databases">
        <authorList>
            <person name="Wen L."/>
            <person name="He K."/>
            <person name="Yang H."/>
        </authorList>
    </citation>
    <scope>NUCLEOTIDE SEQUENCE [LARGE SCALE GENOMIC DNA]</scope>
    <source>
        <strain evidence="1 2">DSM 22607</strain>
    </source>
</reference>
<sequence>MAVNFDNFGFFDYVEGELDDRYEYNSDEYSEIMDSILGTGIIQGKGD</sequence>
<dbReference type="STRING" id="626937.HMPREF3293_00147"/>
<evidence type="ECO:0000313" key="1">
    <source>
        <dbReference type="EMBL" id="KXK66994.1"/>
    </source>
</evidence>
<name>A0A136Q8R7_9FIRM</name>
<dbReference type="EMBL" id="LSZW01000012">
    <property type="protein sequence ID" value="KXK66994.1"/>
    <property type="molecule type" value="Genomic_DNA"/>
</dbReference>